<dbReference type="RefSeq" id="WP_125147263.1">
    <property type="nucleotide sequence ID" value="NZ_JACOOK010000005.1"/>
</dbReference>
<dbReference type="Proteomes" id="UP000636891">
    <property type="component" value="Unassembled WGS sequence"/>
</dbReference>
<gene>
    <name evidence="1" type="ORF">H8S08_09610</name>
</gene>
<dbReference type="EMBL" id="JACOOK010000005">
    <property type="protein sequence ID" value="MBC5617268.1"/>
    <property type="molecule type" value="Genomic_DNA"/>
</dbReference>
<organism evidence="1 2">
    <name type="scientific">Alistipes hominis</name>
    <dbReference type="NCBI Taxonomy" id="2763015"/>
    <lineage>
        <taxon>Bacteria</taxon>
        <taxon>Pseudomonadati</taxon>
        <taxon>Bacteroidota</taxon>
        <taxon>Bacteroidia</taxon>
        <taxon>Bacteroidales</taxon>
        <taxon>Rikenellaceae</taxon>
        <taxon>Alistipes</taxon>
    </lineage>
</organism>
<proteinExistence type="predicted"/>
<keyword evidence="2" id="KW-1185">Reference proteome</keyword>
<comment type="caution">
    <text evidence="1">The sequence shown here is derived from an EMBL/GenBank/DDBJ whole genome shotgun (WGS) entry which is preliminary data.</text>
</comment>
<evidence type="ECO:0000313" key="1">
    <source>
        <dbReference type="EMBL" id="MBC5617268.1"/>
    </source>
</evidence>
<protein>
    <submittedName>
        <fullName evidence="1">Uncharacterized protein</fullName>
    </submittedName>
</protein>
<sequence>MTNELGLDAVARLVEFAHHNRLFSVVSGIRLRLQQYVVLQRAIVIPDYNGARHVITGRQMINFQNDISFHNRKTDLQPAPLRFFATKEKRGPVDLFKLIRFWQTCEC</sequence>
<accession>A0ABR7CNL3</accession>
<evidence type="ECO:0000313" key="2">
    <source>
        <dbReference type="Proteomes" id="UP000636891"/>
    </source>
</evidence>
<name>A0ABR7CNL3_9BACT</name>
<reference evidence="1 2" key="1">
    <citation type="submission" date="2020-08" db="EMBL/GenBank/DDBJ databases">
        <title>Genome public.</title>
        <authorList>
            <person name="Liu C."/>
            <person name="Sun Q."/>
        </authorList>
    </citation>
    <scope>NUCLEOTIDE SEQUENCE [LARGE SCALE GENOMIC DNA]</scope>
    <source>
        <strain evidence="1 2">New-7</strain>
    </source>
</reference>